<proteinExistence type="predicted"/>
<sequence length="112" mass="11929">MPSTGYIVSALVIVAGITFALRAVPFAFLGRLRSSHVTAFLSQHMPAGIMVILVIYLLRGVDVTTSPYGLTEATGIAVTAGLYLWRRNVLLSIFAGTAAYVLLLHFLPAAHG</sequence>
<name>A0ABU2T8I6_9ACTN</name>
<evidence type="ECO:0000256" key="1">
    <source>
        <dbReference type="SAM" id="Phobius"/>
    </source>
</evidence>
<feature type="transmembrane region" description="Helical" evidence="1">
    <location>
        <begin position="89"/>
        <end position="107"/>
    </location>
</feature>
<evidence type="ECO:0000313" key="3">
    <source>
        <dbReference type="Proteomes" id="UP001180551"/>
    </source>
</evidence>
<feature type="transmembrane region" description="Helical" evidence="1">
    <location>
        <begin position="6"/>
        <end position="30"/>
    </location>
</feature>
<organism evidence="2 3">
    <name type="scientific">Streptomyces mooreae</name>
    <dbReference type="NCBI Taxonomy" id="3075523"/>
    <lineage>
        <taxon>Bacteria</taxon>
        <taxon>Bacillati</taxon>
        <taxon>Actinomycetota</taxon>
        <taxon>Actinomycetes</taxon>
        <taxon>Kitasatosporales</taxon>
        <taxon>Streptomycetaceae</taxon>
        <taxon>Streptomyces</taxon>
    </lineage>
</organism>
<accession>A0ABU2T8I6</accession>
<evidence type="ECO:0000313" key="2">
    <source>
        <dbReference type="EMBL" id="MDT0457245.1"/>
    </source>
</evidence>
<reference evidence="2" key="1">
    <citation type="submission" date="2024-05" db="EMBL/GenBank/DDBJ databases">
        <title>30 novel species of actinomycetes from the DSMZ collection.</title>
        <authorList>
            <person name="Nouioui I."/>
        </authorList>
    </citation>
    <scope>NUCLEOTIDE SEQUENCE</scope>
    <source>
        <strain evidence="2">DSM 41527</strain>
    </source>
</reference>
<dbReference type="Proteomes" id="UP001180551">
    <property type="component" value="Unassembled WGS sequence"/>
</dbReference>
<protein>
    <submittedName>
        <fullName evidence="2">AzlD domain-containing protein</fullName>
    </submittedName>
</protein>
<keyword evidence="1" id="KW-0812">Transmembrane</keyword>
<dbReference type="InterPro" id="IPR008407">
    <property type="entry name" value="Brnchd-chn_aa_trnsp_AzlD"/>
</dbReference>
<dbReference type="EMBL" id="JAVRFE010000018">
    <property type="protein sequence ID" value="MDT0457245.1"/>
    <property type="molecule type" value="Genomic_DNA"/>
</dbReference>
<dbReference type="PIRSF" id="PIRSF003203">
    <property type="entry name" value="AzlD"/>
    <property type="match status" value="1"/>
</dbReference>
<gene>
    <name evidence="2" type="ORF">RM550_16105</name>
</gene>
<dbReference type="RefSeq" id="WP_311624389.1">
    <property type="nucleotide sequence ID" value="NZ_JAVRFE010000018.1"/>
</dbReference>
<comment type="caution">
    <text evidence="2">The sequence shown here is derived from an EMBL/GenBank/DDBJ whole genome shotgun (WGS) entry which is preliminary data.</text>
</comment>
<keyword evidence="1" id="KW-1133">Transmembrane helix</keyword>
<keyword evidence="3" id="KW-1185">Reference proteome</keyword>
<dbReference type="Pfam" id="PF05437">
    <property type="entry name" value="AzlD"/>
    <property type="match status" value="1"/>
</dbReference>
<keyword evidence="1" id="KW-0472">Membrane</keyword>
<feature type="transmembrane region" description="Helical" evidence="1">
    <location>
        <begin position="37"/>
        <end position="58"/>
    </location>
</feature>